<evidence type="ECO:0000313" key="2">
    <source>
        <dbReference type="Proteomes" id="UP000277204"/>
    </source>
</evidence>
<evidence type="ECO:0000313" key="1">
    <source>
        <dbReference type="EMBL" id="VDP37322.1"/>
    </source>
</evidence>
<dbReference type="PANTHER" id="PTHR47027">
    <property type="entry name" value="REVERSE TRANSCRIPTASE DOMAIN-CONTAINING PROTEIN"/>
    <property type="match status" value="1"/>
</dbReference>
<proteinExistence type="predicted"/>
<keyword evidence="2" id="KW-1185">Reference proteome</keyword>
<protein>
    <submittedName>
        <fullName evidence="1">Uncharacterized protein</fullName>
    </submittedName>
</protein>
<dbReference type="PANTHER" id="PTHR47027:SF25">
    <property type="entry name" value="REVERSE TRANSCRIPTASE DOMAIN-CONTAINING PROTEIN"/>
    <property type="match status" value="1"/>
</dbReference>
<accession>A0A183MXR5</accession>
<sequence>MIVFFVSECAYESYKCSPNKPPELDPLRKGKDWQSKGRIPTIEEHMELKTTNIKRESSVPTSRQFCCMELKLEELQQPPLRRNISKKSEHDSSRNRILLISGQPGVGKTRFLTNWLNKRKSNGFTIMNDDIKVKELITIMDADETKNNSLRTESDIIFIEEFIEPGKCNSDIWQLIDDLNRKARTARYKSSELNSSLATSLSGLTSEQEDFERARQLRQLGSRLLTSLSPTNSNDDRTDLPVIVIIDGLEYLEDPLAEKAEAVSNNRDVTCTWNVRTMWDTGRAFQIAAEMRRYNLEVLGISGTHWTQVGQQRLASGELLLYSGHEEENAPHTQGVALILSKRAQKALTGWEFHGPRIIKASFKTKKEGIPMNILQCYAPTNDYNEDVKDQFYNRLQGKKKAAINISRTRAEKVKAQAEYTEVNKQVKRSIRTDKRKYVEDLATTAEKAAREGNMRQLYDTTKKLSGNRRKLERPVKSKEGEVITNIKEQQNRWVGHFKELLNRPAPLNPPNMEAAPTDLPINVGPPTIEEISMAIRRIKSGKAAGLDNIPAEALKANTSTSEGKYGIQWTSRMQLDDLDFADDLALLSQTQQQMQEKTTNVAAASSAVGLNIHKGKSRIRRYNTTCTNSITIDGEALEDVKTFTYLGSIFDEHGGSDAGADRQSKSSIFTTEEHLELKATVNQHQGQDLQYKCQDMRRMNKNWIELEKEDQDRVGWRMLVGGLCSIRSNRRNCHPRTKETDINEYGGINSGGLPIIPSRTRFILTCSSSHYINHQLAKCPLVTVIEYSSVLGLKENMFMKILPTSIGNLEETNEVLKENNPVTNQLYDLISSFFPLLNNDTLSHIEEAEMNQKFNLHSLLKYRVQIVKDRLRNPIINKLYKYWCLKENALAQATNNRKDIFNWDDYIERLLATQSIRQLLLCLLQQWAVEFEYNIITIEEELSQRNSMDNSKGCSALSTYNDDKQVSEHKINFKALLHKSNTQLSKGKFNT</sequence>
<dbReference type="Gene3D" id="3.60.10.10">
    <property type="entry name" value="Endonuclease/exonuclease/phosphatase"/>
    <property type="match status" value="1"/>
</dbReference>
<organism evidence="1 2">
    <name type="scientific">Schistosoma margrebowiei</name>
    <dbReference type="NCBI Taxonomy" id="48269"/>
    <lineage>
        <taxon>Eukaryota</taxon>
        <taxon>Metazoa</taxon>
        <taxon>Spiralia</taxon>
        <taxon>Lophotrochozoa</taxon>
        <taxon>Platyhelminthes</taxon>
        <taxon>Trematoda</taxon>
        <taxon>Digenea</taxon>
        <taxon>Strigeidida</taxon>
        <taxon>Schistosomatoidea</taxon>
        <taxon>Schistosomatidae</taxon>
        <taxon>Schistosoma</taxon>
    </lineage>
</organism>
<gene>
    <name evidence="1" type="ORF">SMRZ_LOCUS20840</name>
</gene>
<dbReference type="InterPro" id="IPR036691">
    <property type="entry name" value="Endo/exonu/phosph_ase_sf"/>
</dbReference>
<dbReference type="EMBL" id="UZAI01018473">
    <property type="protein sequence ID" value="VDP37322.1"/>
    <property type="molecule type" value="Genomic_DNA"/>
</dbReference>
<dbReference type="Proteomes" id="UP000277204">
    <property type="component" value="Unassembled WGS sequence"/>
</dbReference>
<dbReference type="AlphaFoldDB" id="A0A183MXR5"/>
<name>A0A183MXR5_9TREM</name>
<reference evidence="1 2" key="1">
    <citation type="submission" date="2018-11" db="EMBL/GenBank/DDBJ databases">
        <authorList>
            <consortium name="Pathogen Informatics"/>
        </authorList>
    </citation>
    <scope>NUCLEOTIDE SEQUENCE [LARGE SCALE GENOMIC DNA]</scope>
    <source>
        <strain evidence="1 2">Zambia</strain>
    </source>
</reference>